<dbReference type="Pfam" id="PF09836">
    <property type="entry name" value="DUF2063"/>
    <property type="match status" value="1"/>
</dbReference>
<gene>
    <name evidence="2" type="ORF">RSO01_15350</name>
</gene>
<proteinExistence type="predicted"/>
<dbReference type="OrthoDB" id="4146344at2"/>
<feature type="domain" description="Putative DNA-binding" evidence="1">
    <location>
        <begin position="8"/>
        <end position="95"/>
    </location>
</feature>
<reference evidence="2 3" key="1">
    <citation type="submission" date="2019-07" db="EMBL/GenBank/DDBJ databases">
        <title>Whole genome shotgun sequence of Reyranella soli NBRC 108950.</title>
        <authorList>
            <person name="Hosoyama A."/>
            <person name="Uohara A."/>
            <person name="Ohji S."/>
            <person name="Ichikawa N."/>
        </authorList>
    </citation>
    <scope>NUCLEOTIDE SEQUENCE [LARGE SCALE GENOMIC DNA]</scope>
    <source>
        <strain evidence="2 3">NBRC 108950</strain>
    </source>
</reference>
<organism evidence="2 3">
    <name type="scientific">Reyranella soli</name>
    <dbReference type="NCBI Taxonomy" id="1230389"/>
    <lineage>
        <taxon>Bacteria</taxon>
        <taxon>Pseudomonadati</taxon>
        <taxon>Pseudomonadota</taxon>
        <taxon>Alphaproteobacteria</taxon>
        <taxon>Hyphomicrobiales</taxon>
        <taxon>Reyranellaceae</taxon>
        <taxon>Reyranella</taxon>
    </lineage>
</organism>
<dbReference type="AlphaFoldDB" id="A0A512N5W5"/>
<evidence type="ECO:0000259" key="1">
    <source>
        <dbReference type="Pfam" id="PF09836"/>
    </source>
</evidence>
<accession>A0A512N5W5</accession>
<dbReference type="Proteomes" id="UP000321058">
    <property type="component" value="Unassembled WGS sequence"/>
</dbReference>
<dbReference type="Gene3D" id="1.10.150.690">
    <property type="entry name" value="DUF2063"/>
    <property type="match status" value="1"/>
</dbReference>
<name>A0A512N5W5_9HYPH</name>
<sequence length="248" mass="25447">MPLALRDLQRAFAAHLAGDDQPALAAEVRPGAARLGIHRHHVLDSLASALAATFPTVQAVVGADYFRGLARAFIGGSLPVQPVLAEYGADFPAFVAGHDVSRGLPYLADVARLDWALNLAFHAPAGDRLVAADLATVPADRLPALRLALAPGTALVGSPYPLDRIWRASQPGAPADPVDLASGGVHLLVLRRPDDAVFVALSAGEAAFARGIAEGLSLEDAAGRGASGFDLSAAFARLLGLGVLAAVQ</sequence>
<dbReference type="InterPro" id="IPR018640">
    <property type="entry name" value="DUF2063"/>
</dbReference>
<dbReference type="EMBL" id="BKAJ01000030">
    <property type="protein sequence ID" value="GEP54369.1"/>
    <property type="molecule type" value="Genomic_DNA"/>
</dbReference>
<comment type="caution">
    <text evidence="2">The sequence shown here is derived from an EMBL/GenBank/DDBJ whole genome shotgun (WGS) entry which is preliminary data.</text>
</comment>
<evidence type="ECO:0000313" key="2">
    <source>
        <dbReference type="EMBL" id="GEP54369.1"/>
    </source>
</evidence>
<dbReference type="RefSeq" id="WP_147147845.1">
    <property type="nucleotide sequence ID" value="NZ_BKAJ01000030.1"/>
</dbReference>
<evidence type="ECO:0000313" key="3">
    <source>
        <dbReference type="Proteomes" id="UP000321058"/>
    </source>
</evidence>
<protein>
    <submittedName>
        <fullName evidence="2">DUF2063 domain-containing protein</fullName>
    </submittedName>
</protein>
<dbReference type="InterPro" id="IPR044922">
    <property type="entry name" value="DUF2063_N_sf"/>
</dbReference>
<keyword evidence="3" id="KW-1185">Reference proteome</keyword>